<dbReference type="AlphaFoldDB" id="A0A7W7Y8Q9"/>
<feature type="chain" id="PRO_5031037833" evidence="2">
    <location>
        <begin position="36"/>
        <end position="729"/>
    </location>
</feature>
<evidence type="ECO:0000259" key="6">
    <source>
        <dbReference type="Pfam" id="PF07631"/>
    </source>
</evidence>
<evidence type="ECO:0000313" key="9">
    <source>
        <dbReference type="Proteomes" id="UP000590740"/>
    </source>
</evidence>
<feature type="region of interest" description="Disordered" evidence="1">
    <location>
        <begin position="43"/>
        <end position="102"/>
    </location>
</feature>
<dbReference type="InterPro" id="IPR011478">
    <property type="entry name" value="DUF1585"/>
</dbReference>
<feature type="domain" description="DUF1587" evidence="4">
    <location>
        <begin position="211"/>
        <end position="269"/>
    </location>
</feature>
<protein>
    <submittedName>
        <fullName evidence="8">Mono/diheme cytochrome c family protein</fullName>
    </submittedName>
</protein>
<feature type="compositionally biased region" description="Low complexity" evidence="1">
    <location>
        <begin position="43"/>
        <end position="68"/>
    </location>
</feature>
<dbReference type="Pfam" id="PF07637">
    <property type="entry name" value="PSD5"/>
    <property type="match status" value="1"/>
</dbReference>
<dbReference type="InterPro" id="IPR013039">
    <property type="entry name" value="DUF1588"/>
</dbReference>
<dbReference type="InterPro" id="IPR013043">
    <property type="entry name" value="DUF1595"/>
</dbReference>
<dbReference type="GO" id="GO:0009055">
    <property type="term" value="F:electron transfer activity"/>
    <property type="evidence" value="ECO:0007669"/>
    <property type="project" value="InterPro"/>
</dbReference>
<accession>A0A7W7Y8Q9</accession>
<feature type="domain" description="DUF1585" evidence="3">
    <location>
        <begin position="634"/>
        <end position="706"/>
    </location>
</feature>
<dbReference type="InterPro" id="IPR013036">
    <property type="entry name" value="DUF1587"/>
</dbReference>
<dbReference type="EMBL" id="JACHIG010000002">
    <property type="protein sequence ID" value="MBB5031691.1"/>
    <property type="molecule type" value="Genomic_DNA"/>
</dbReference>
<comment type="caution">
    <text evidence="8">The sequence shown here is derived from an EMBL/GenBank/DDBJ whole genome shotgun (WGS) entry which is preliminary data.</text>
</comment>
<gene>
    <name evidence="8" type="ORF">HNQ65_001259</name>
</gene>
<dbReference type="Pfam" id="PF07626">
    <property type="entry name" value="PSD3"/>
    <property type="match status" value="1"/>
</dbReference>
<proteinExistence type="predicted"/>
<evidence type="ECO:0000259" key="5">
    <source>
        <dbReference type="Pfam" id="PF07627"/>
    </source>
</evidence>
<feature type="signal peptide" evidence="2">
    <location>
        <begin position="1"/>
        <end position="35"/>
    </location>
</feature>
<dbReference type="Proteomes" id="UP000590740">
    <property type="component" value="Unassembled WGS sequence"/>
</dbReference>
<dbReference type="SUPFAM" id="SSF46626">
    <property type="entry name" value="Cytochrome c"/>
    <property type="match status" value="1"/>
</dbReference>
<keyword evidence="9" id="KW-1185">Reference proteome</keyword>
<evidence type="ECO:0000259" key="3">
    <source>
        <dbReference type="Pfam" id="PF07624"/>
    </source>
</evidence>
<feature type="domain" description="DUF1588" evidence="5">
    <location>
        <begin position="519"/>
        <end position="619"/>
    </location>
</feature>
<keyword evidence="2" id="KW-0732">Signal</keyword>
<dbReference type="Pfam" id="PF07624">
    <property type="entry name" value="PSD2"/>
    <property type="match status" value="1"/>
</dbReference>
<dbReference type="GO" id="GO:0020037">
    <property type="term" value="F:heme binding"/>
    <property type="evidence" value="ECO:0007669"/>
    <property type="project" value="InterPro"/>
</dbReference>
<evidence type="ECO:0000259" key="7">
    <source>
        <dbReference type="Pfam" id="PF07637"/>
    </source>
</evidence>
<evidence type="ECO:0000256" key="2">
    <source>
        <dbReference type="SAM" id="SignalP"/>
    </source>
</evidence>
<dbReference type="InterPro" id="IPR013042">
    <property type="entry name" value="DUF1592"/>
</dbReference>
<feature type="compositionally biased region" description="Pro residues" evidence="1">
    <location>
        <begin position="86"/>
        <end position="100"/>
    </location>
</feature>
<sequence length="729" mass="79885">MPFTPGMRMLRQRCRARVMLTASTALLLFSTLLRAAETPAPAVPALTPAGSKPVASAPGKPATAAPKPAAKPPEPKPKTDEKRKPPTFPKLPPPVGPVPTDPEDAYLYSRQAATRQTFNDKIIPFVTKYCHECHGDRRMKGGVNFHPAMRNPGDPAYLRRWVTGMATVNAHDMPPDDADNQPSDAERQAFIDWVGQLKYLSPKDPGVFVIRRLTKTEYGNTLHDLLGVSTDLVKDLPDEVPGEGYLNTLSPLQMEQYLSIANEALDRALSAPGAKPTAVEQRLFGAALKPDGDPRSAAQRVARSLARSSYRRPATDQETNVLMQVYDLALASKQPHAAALRLMLKATLVSPQFLYITPAIKATPGQQILPLDDWMLASRLSYFLWASMPDEQLSSLADAGKLHEPAVLKAQAVRMLKDKRSRALFDGFGAQWLSLADLADKTFDTTKFPQMTPALRRAMYDEARLFFDSIVRENRSITTFVQSDYTFLNAELAAIYGSGLPEGITGGEMRRVQLTDANRGGILGMPGVLAMTSLPNRTSPVKRGVWVLEQVLGEHVPPAPPNVPTLEKQDKNKIANLTLRQRTELHRTNAVCANCHKILDPIGFGLENFDAIGRWRTQDDTGGAIDAGGELPGGKRFTSPKELKAIIATRSQDLARNLTEKILAYALCRELEGYDQIIVDGLLSNLAPEGYRMQSLITSIVTSYPFTHRRVVETLAPAVPAKPAAAGKK</sequence>
<feature type="domain" description="DUF1592" evidence="6">
    <location>
        <begin position="371"/>
        <end position="497"/>
    </location>
</feature>
<evidence type="ECO:0000256" key="1">
    <source>
        <dbReference type="SAM" id="MobiDB-lite"/>
    </source>
</evidence>
<dbReference type="Pfam" id="PF07627">
    <property type="entry name" value="PSCyt3"/>
    <property type="match status" value="1"/>
</dbReference>
<feature type="compositionally biased region" description="Basic and acidic residues" evidence="1">
    <location>
        <begin position="73"/>
        <end position="84"/>
    </location>
</feature>
<reference evidence="8 9" key="1">
    <citation type="submission" date="2020-08" db="EMBL/GenBank/DDBJ databases">
        <title>Genomic Encyclopedia of Type Strains, Phase IV (KMG-IV): sequencing the most valuable type-strain genomes for metagenomic binning, comparative biology and taxonomic classification.</title>
        <authorList>
            <person name="Goeker M."/>
        </authorList>
    </citation>
    <scope>NUCLEOTIDE SEQUENCE [LARGE SCALE GENOMIC DNA]</scope>
    <source>
        <strain evidence="8 9">DSM 12252</strain>
    </source>
</reference>
<dbReference type="Pfam" id="PF07631">
    <property type="entry name" value="PSD4"/>
    <property type="match status" value="1"/>
</dbReference>
<feature type="domain" description="DUF1595" evidence="7">
    <location>
        <begin position="298"/>
        <end position="356"/>
    </location>
</feature>
<organism evidence="8 9">
    <name type="scientific">Prosthecobacter vanneervenii</name>
    <dbReference type="NCBI Taxonomy" id="48466"/>
    <lineage>
        <taxon>Bacteria</taxon>
        <taxon>Pseudomonadati</taxon>
        <taxon>Verrucomicrobiota</taxon>
        <taxon>Verrucomicrobiia</taxon>
        <taxon>Verrucomicrobiales</taxon>
        <taxon>Verrucomicrobiaceae</taxon>
        <taxon>Prosthecobacter</taxon>
    </lineage>
</organism>
<name>A0A7W7Y8Q9_9BACT</name>
<evidence type="ECO:0000313" key="8">
    <source>
        <dbReference type="EMBL" id="MBB5031691.1"/>
    </source>
</evidence>
<dbReference type="RefSeq" id="WP_246437725.1">
    <property type="nucleotide sequence ID" value="NZ_JACHIG010000002.1"/>
</dbReference>
<dbReference type="InterPro" id="IPR036909">
    <property type="entry name" value="Cyt_c-like_dom_sf"/>
</dbReference>
<evidence type="ECO:0000259" key="4">
    <source>
        <dbReference type="Pfam" id="PF07626"/>
    </source>
</evidence>